<feature type="transmembrane region" description="Helical" evidence="1">
    <location>
        <begin position="79"/>
        <end position="98"/>
    </location>
</feature>
<dbReference type="Proteomes" id="UP000243558">
    <property type="component" value="Unassembled WGS sequence"/>
</dbReference>
<feature type="transmembrane region" description="Helical" evidence="1">
    <location>
        <begin position="378"/>
        <end position="408"/>
    </location>
</feature>
<organism evidence="2 3">
    <name type="scientific">Gallibacterium genomosp. 3</name>
    <dbReference type="NCBI Taxonomy" id="505345"/>
    <lineage>
        <taxon>Bacteria</taxon>
        <taxon>Pseudomonadati</taxon>
        <taxon>Pseudomonadota</taxon>
        <taxon>Gammaproteobacteria</taxon>
        <taxon>Pasteurellales</taxon>
        <taxon>Pasteurellaceae</taxon>
        <taxon>Gallibacterium</taxon>
    </lineage>
</organism>
<feature type="transmembrane region" description="Helical" evidence="1">
    <location>
        <begin position="47"/>
        <end position="67"/>
    </location>
</feature>
<reference evidence="2 3" key="1">
    <citation type="submission" date="2014-11" db="EMBL/GenBank/DDBJ databases">
        <title>Pan-genome of Gallibacterium spp.</title>
        <authorList>
            <person name="Kudirkiene E."/>
            <person name="Bojesen A.M."/>
        </authorList>
    </citation>
    <scope>NUCLEOTIDE SEQUENCE [LARGE SCALE GENOMIC DNA]</scope>
    <source>
        <strain evidence="2 3">F151</strain>
    </source>
</reference>
<protein>
    <submittedName>
        <fullName evidence="2">Uncharacterized protein</fullName>
    </submittedName>
</protein>
<keyword evidence="1" id="KW-0812">Transmembrane</keyword>
<feature type="transmembrane region" description="Helical" evidence="1">
    <location>
        <begin position="244"/>
        <end position="267"/>
    </location>
</feature>
<dbReference type="AlphaFoldDB" id="A0A1A7NML5"/>
<sequence>MKKFIFYCLVFTWLFNIKYNFIPLHPSVTMGVIGAGLLLRDYLRKQWMAYQVAPLSLMVIPFILSIFPAKLINPAGMEIAYVIQNGITPVIYLFAAYFLYRFAVVVYGNVDYQRLSGIWINVVVMQSVLTLCVNLLPFMQDLLLFLVRYSEGRGLIVASLEQGNRFIGFGTQFFGSGIIYAFTIILLAFRLAQQRIGLPFIRDLVLLAFISLVGLLLARTVLVGIAIGAVIFCYQRYFTDYYRLAWFCFLLIPTALLLLLIFLYAVLNNLLGIDLLHSKLFYFAAELFINLFSGAGLETESTDILLEMYQILPTTLTTWLIGDGFYLAQNSLDGLYYMGTDVGYLRIIFAVGLVGLIVNLMTHSYLTAKIMALKPQRALLYFALLTLYFILLIKGMVSFIALLGYFYLAELAEVKNANERA</sequence>
<gene>
    <name evidence="2" type="ORF">QV01_07675</name>
</gene>
<comment type="caution">
    <text evidence="2">The sequence shown here is derived from an EMBL/GenBank/DDBJ whole genome shotgun (WGS) entry which is preliminary data.</text>
</comment>
<feature type="transmembrane region" description="Helical" evidence="1">
    <location>
        <begin position="347"/>
        <end position="366"/>
    </location>
</feature>
<feature type="transmembrane region" description="Helical" evidence="1">
    <location>
        <begin position="204"/>
        <end position="232"/>
    </location>
</feature>
<proteinExistence type="predicted"/>
<keyword evidence="3" id="KW-1185">Reference proteome</keyword>
<dbReference type="PATRIC" id="fig|505345.7.peg.1516"/>
<evidence type="ECO:0000256" key="1">
    <source>
        <dbReference type="SAM" id="Phobius"/>
    </source>
</evidence>
<feature type="transmembrane region" description="Helical" evidence="1">
    <location>
        <begin position="166"/>
        <end position="192"/>
    </location>
</feature>
<keyword evidence="1" id="KW-0472">Membrane</keyword>
<feature type="transmembrane region" description="Helical" evidence="1">
    <location>
        <begin position="118"/>
        <end position="146"/>
    </location>
</feature>
<accession>A0A1A7NML5</accession>
<dbReference type="RefSeq" id="WP_065239569.1">
    <property type="nucleotide sequence ID" value="NZ_JTJM01000035.1"/>
</dbReference>
<evidence type="ECO:0000313" key="2">
    <source>
        <dbReference type="EMBL" id="OBW91377.1"/>
    </source>
</evidence>
<dbReference type="OrthoDB" id="5688157at2"/>
<keyword evidence="1" id="KW-1133">Transmembrane helix</keyword>
<dbReference type="EMBL" id="JTJM01000035">
    <property type="protein sequence ID" value="OBW91377.1"/>
    <property type="molecule type" value="Genomic_DNA"/>
</dbReference>
<evidence type="ECO:0000313" key="3">
    <source>
        <dbReference type="Proteomes" id="UP000243558"/>
    </source>
</evidence>
<name>A0A1A7NML5_9PAST</name>